<dbReference type="CDD" id="cd16890">
    <property type="entry name" value="lyz_i"/>
    <property type="match status" value="1"/>
</dbReference>
<evidence type="ECO:0000256" key="1">
    <source>
        <dbReference type="ARBA" id="ARBA00000632"/>
    </source>
</evidence>
<dbReference type="InterPro" id="IPR023346">
    <property type="entry name" value="Lysozyme-like_dom_sf"/>
</dbReference>
<keyword evidence="4" id="KW-0081">Bacteriolytic enzyme</keyword>
<gene>
    <name evidence="9" type="ORF">O3P69_020443</name>
</gene>
<comment type="catalytic activity">
    <reaction evidence="1">
        <text>Hydrolysis of (1-&gt;4)-beta-linkages between N-acetylmuramic acid and N-acetyl-D-glucosamine residues in a peptidoglycan and between N-acetyl-D-glucosamine residues in chitodextrins.</text>
        <dbReference type="EC" id="3.2.1.17"/>
    </reaction>
</comment>
<dbReference type="PROSITE" id="PS00018">
    <property type="entry name" value="EF_HAND_1"/>
    <property type="match status" value="1"/>
</dbReference>
<dbReference type="PANTHER" id="PTHR11195:SF22">
    <property type="entry name" value="LYSOZYME"/>
    <property type="match status" value="1"/>
</dbReference>
<dbReference type="SUPFAM" id="SSF53955">
    <property type="entry name" value="Lysozyme-like"/>
    <property type="match status" value="1"/>
</dbReference>
<dbReference type="Proteomes" id="UP001487740">
    <property type="component" value="Unassembled WGS sequence"/>
</dbReference>
<evidence type="ECO:0000313" key="10">
    <source>
        <dbReference type="Proteomes" id="UP001487740"/>
    </source>
</evidence>
<feature type="chain" id="PRO_5043710230" description="lysozyme" evidence="8">
    <location>
        <begin position="25"/>
        <end position="178"/>
    </location>
</feature>
<dbReference type="InterPro" id="IPR018247">
    <property type="entry name" value="EF_Hand_1_Ca_BS"/>
</dbReference>
<feature type="disulfide bond" evidence="7">
    <location>
        <begin position="117"/>
        <end position="139"/>
    </location>
</feature>
<reference evidence="9 10" key="1">
    <citation type="submission" date="2023-03" db="EMBL/GenBank/DDBJ databases">
        <title>High-quality genome of Scylla paramamosain provides insights in environmental adaptation.</title>
        <authorList>
            <person name="Zhang L."/>
        </authorList>
    </citation>
    <scope>NUCLEOTIDE SEQUENCE [LARGE SCALE GENOMIC DNA]</scope>
    <source>
        <strain evidence="9">LZ_2023a</strain>
        <tissue evidence="9">Muscle</tissue>
    </source>
</reference>
<feature type="disulfide bond" evidence="7">
    <location>
        <begin position="49"/>
        <end position="58"/>
    </location>
</feature>
<organism evidence="9 10">
    <name type="scientific">Scylla paramamosain</name>
    <name type="common">Mud crab</name>
    <dbReference type="NCBI Taxonomy" id="85552"/>
    <lineage>
        <taxon>Eukaryota</taxon>
        <taxon>Metazoa</taxon>
        <taxon>Ecdysozoa</taxon>
        <taxon>Arthropoda</taxon>
        <taxon>Crustacea</taxon>
        <taxon>Multicrustacea</taxon>
        <taxon>Malacostraca</taxon>
        <taxon>Eumalacostraca</taxon>
        <taxon>Eucarida</taxon>
        <taxon>Decapoda</taxon>
        <taxon>Pleocyemata</taxon>
        <taxon>Brachyura</taxon>
        <taxon>Eubrachyura</taxon>
        <taxon>Portunoidea</taxon>
        <taxon>Portunidae</taxon>
        <taxon>Portuninae</taxon>
        <taxon>Scylla</taxon>
    </lineage>
</organism>
<dbReference type="InterPro" id="IPR008597">
    <property type="entry name" value="Invert_lysozyme"/>
</dbReference>
<dbReference type="EC" id="3.2.1.17" evidence="2"/>
<dbReference type="GO" id="GO:0031640">
    <property type="term" value="P:killing of cells of another organism"/>
    <property type="evidence" value="ECO:0007669"/>
    <property type="project" value="UniProtKB-KW"/>
</dbReference>
<feature type="disulfide bond" evidence="7">
    <location>
        <begin position="32"/>
        <end position="125"/>
    </location>
</feature>
<keyword evidence="7" id="KW-1015">Disulfide bond</keyword>
<name>A0AAW0TP71_SCYPA</name>
<accession>A0AAW0TP71</accession>
<dbReference type="AlphaFoldDB" id="A0AAW0TP71"/>
<dbReference type="PROSITE" id="PS51909">
    <property type="entry name" value="LYSOZYME_I"/>
    <property type="match status" value="1"/>
</dbReference>
<keyword evidence="8" id="KW-0732">Signal</keyword>
<feature type="disulfide bond" evidence="7">
    <location>
        <begin position="37"/>
        <end position="43"/>
    </location>
</feature>
<evidence type="ECO:0000256" key="7">
    <source>
        <dbReference type="PIRSR" id="PIRSR608597-3"/>
    </source>
</evidence>
<feature type="signal peptide" evidence="8">
    <location>
        <begin position="1"/>
        <end position="24"/>
    </location>
</feature>
<dbReference type="FunFam" id="1.10.530.10:FF:000019">
    <property type="entry name" value="lysozyme"/>
    <property type="match status" value="1"/>
</dbReference>
<dbReference type="Gene3D" id="1.10.530.10">
    <property type="match status" value="1"/>
</dbReference>
<feature type="disulfide bond" evidence="7">
    <location>
        <begin position="90"/>
        <end position="96"/>
    </location>
</feature>
<keyword evidence="3" id="KW-0929">Antimicrobial</keyword>
<dbReference type="GO" id="GO:0003796">
    <property type="term" value="F:lysozyme activity"/>
    <property type="evidence" value="ECO:0007669"/>
    <property type="project" value="UniProtKB-EC"/>
</dbReference>
<keyword evidence="6" id="KW-0326">Glycosidase</keyword>
<dbReference type="GO" id="GO:0042742">
    <property type="term" value="P:defense response to bacterium"/>
    <property type="evidence" value="ECO:0007669"/>
    <property type="project" value="UniProtKB-KW"/>
</dbReference>
<evidence type="ECO:0000313" key="9">
    <source>
        <dbReference type="EMBL" id="KAK8388461.1"/>
    </source>
</evidence>
<evidence type="ECO:0000256" key="4">
    <source>
        <dbReference type="ARBA" id="ARBA00022638"/>
    </source>
</evidence>
<evidence type="ECO:0000256" key="8">
    <source>
        <dbReference type="SAM" id="SignalP"/>
    </source>
</evidence>
<sequence length="178" mass="19359">MSLLQRSMVLVAAVFCLSAIYVSAEAEVDANCLGCMCEAATRCNASTACHNSGGGYFCGPFHISWAYWADAGKPVLLHDDPNRLGAFEDCAKDLYCSATVVRQYMKKFAKKAEKGDCNGDGKIDCIDFAYMHRLGGYSCKDASFTKTAFFESFMTCWKVVQEAMPKTTTSSSNSSSIS</sequence>
<keyword evidence="10" id="KW-1185">Reference proteome</keyword>
<proteinExistence type="predicted"/>
<evidence type="ECO:0000256" key="6">
    <source>
        <dbReference type="ARBA" id="ARBA00023295"/>
    </source>
</evidence>
<evidence type="ECO:0000256" key="2">
    <source>
        <dbReference type="ARBA" id="ARBA00012732"/>
    </source>
</evidence>
<evidence type="ECO:0000256" key="3">
    <source>
        <dbReference type="ARBA" id="ARBA00022529"/>
    </source>
</evidence>
<dbReference type="EMBL" id="JARAKH010000028">
    <property type="protein sequence ID" value="KAK8388461.1"/>
    <property type="molecule type" value="Genomic_DNA"/>
</dbReference>
<protein>
    <recommendedName>
        <fullName evidence="2">lysozyme</fullName>
        <ecNumber evidence="2">3.2.1.17</ecNumber>
    </recommendedName>
</protein>
<dbReference type="Pfam" id="PF05497">
    <property type="entry name" value="Destabilase"/>
    <property type="match status" value="1"/>
</dbReference>
<comment type="caution">
    <text evidence="9">The sequence shown here is derived from an EMBL/GenBank/DDBJ whole genome shotgun (WGS) entry which is preliminary data.</text>
</comment>
<dbReference type="PANTHER" id="PTHR11195">
    <property type="entry name" value="DESTABILASE-RELATED"/>
    <property type="match status" value="1"/>
</dbReference>
<keyword evidence="5" id="KW-0378">Hydrolase</keyword>
<evidence type="ECO:0000256" key="5">
    <source>
        <dbReference type="ARBA" id="ARBA00022801"/>
    </source>
</evidence>